<evidence type="ECO:0000256" key="1">
    <source>
        <dbReference type="SAM" id="Phobius"/>
    </source>
</evidence>
<feature type="transmembrane region" description="Helical" evidence="1">
    <location>
        <begin position="178"/>
        <end position="198"/>
    </location>
</feature>
<keyword evidence="1" id="KW-0812">Transmembrane</keyword>
<feature type="transmembrane region" description="Helical" evidence="1">
    <location>
        <begin position="210"/>
        <end position="232"/>
    </location>
</feature>
<reference evidence="2" key="1">
    <citation type="submission" date="2021-01" db="EMBL/GenBank/DDBJ databases">
        <title>Whole genome shotgun sequence of Virgisporangium aurantiacum NBRC 16421.</title>
        <authorList>
            <person name="Komaki H."/>
            <person name="Tamura T."/>
        </authorList>
    </citation>
    <scope>NUCLEOTIDE SEQUENCE</scope>
    <source>
        <strain evidence="2">NBRC 16421</strain>
    </source>
</reference>
<keyword evidence="1" id="KW-1133">Transmembrane helix</keyword>
<feature type="transmembrane region" description="Helical" evidence="1">
    <location>
        <begin position="151"/>
        <end position="172"/>
    </location>
</feature>
<dbReference type="EMBL" id="BOPG01000121">
    <property type="protein sequence ID" value="GIJ64565.1"/>
    <property type="molecule type" value="Genomic_DNA"/>
</dbReference>
<name>A0A8J3ZN98_9ACTN</name>
<comment type="caution">
    <text evidence="2">The sequence shown here is derived from an EMBL/GenBank/DDBJ whole genome shotgun (WGS) entry which is preliminary data.</text>
</comment>
<keyword evidence="1" id="KW-0472">Membrane</keyword>
<feature type="transmembrane region" description="Helical" evidence="1">
    <location>
        <begin position="57"/>
        <end position="77"/>
    </location>
</feature>
<evidence type="ECO:0000313" key="3">
    <source>
        <dbReference type="Proteomes" id="UP000612585"/>
    </source>
</evidence>
<evidence type="ECO:0008006" key="4">
    <source>
        <dbReference type="Google" id="ProtNLM"/>
    </source>
</evidence>
<organism evidence="2 3">
    <name type="scientific">Virgisporangium aurantiacum</name>
    <dbReference type="NCBI Taxonomy" id="175570"/>
    <lineage>
        <taxon>Bacteria</taxon>
        <taxon>Bacillati</taxon>
        <taxon>Actinomycetota</taxon>
        <taxon>Actinomycetes</taxon>
        <taxon>Micromonosporales</taxon>
        <taxon>Micromonosporaceae</taxon>
        <taxon>Virgisporangium</taxon>
    </lineage>
</organism>
<gene>
    <name evidence="2" type="ORF">Vau01_120810</name>
</gene>
<accession>A0A8J3ZN98</accession>
<evidence type="ECO:0000313" key="2">
    <source>
        <dbReference type="EMBL" id="GIJ64565.1"/>
    </source>
</evidence>
<protein>
    <recommendedName>
        <fullName evidence="4">TrbL/VirB6 plasmid conjugal transfer protein</fullName>
    </recommendedName>
</protein>
<sequence>MGWLLDGIIERLLQQFADQILDAFDGLIALITNVMLVTPDVTRLPQVQALTGRSVLIVDLVFVMFFLAAGVLTMLAGGDDRTRYTAKDMVPRCIVGFIAAHFSQLWCAKMIELANALTAALVRDDLAGDGEVRPAAISGIRRHLDAAENDLNLMLFVVCAVIILILLGSTAVSMVARFLALLVLTAAAPLALACHALPQTDPIARLWWRSYGVALAIPIGQGLTLYAGQWMLVDNDHMLAAFGWGDASGAMNLFIVITMLWITLRVPGLLRRYVSGGGGQRPNPIGAIIRVVVVQQLTRAVPGLGRAAHAVR</sequence>
<dbReference type="InterPro" id="IPR045782">
    <property type="entry name" value="TrbL_3"/>
</dbReference>
<dbReference type="RefSeq" id="WP_204013517.1">
    <property type="nucleotide sequence ID" value="NZ_BOPG01000121.1"/>
</dbReference>
<dbReference type="AlphaFoldDB" id="A0A8J3ZN98"/>
<dbReference type="Proteomes" id="UP000612585">
    <property type="component" value="Unassembled WGS sequence"/>
</dbReference>
<dbReference type="Pfam" id="PF19590">
    <property type="entry name" value="TrbL_3"/>
    <property type="match status" value="1"/>
</dbReference>
<feature type="transmembrane region" description="Helical" evidence="1">
    <location>
        <begin position="238"/>
        <end position="262"/>
    </location>
</feature>
<proteinExistence type="predicted"/>
<keyword evidence="3" id="KW-1185">Reference proteome</keyword>